<sequence length="292" mass="31642">MELRQLRYFVTVAEELHFARAAERLMIVQSAVSQQIGRLERELGVALFDRTPRRVRLTDAGAAFLPAARRVLDAERDALATAAGFVAGRESVLRVGTSRGLGDRLERILEELGRLAPDTRAELVSAATQERLRRVADREWDAAFVRGTVELPDGLRQVPVWQDRLVVAVSARRRPAVADLAGFAGLPLYLTPRRTNPPLVDLVLRACRDAGFDPRPGPPAGALEDTLAAFGAGAPGWTVMYAAAARQMHHPRVAFLPVPLALTTSLVVPATGDRAGSLLAACRRVAADDLDP</sequence>
<evidence type="ECO:0000256" key="2">
    <source>
        <dbReference type="ARBA" id="ARBA00023015"/>
    </source>
</evidence>
<dbReference type="InterPro" id="IPR036388">
    <property type="entry name" value="WH-like_DNA-bd_sf"/>
</dbReference>
<keyword evidence="3" id="KW-0238">DNA-binding</keyword>
<dbReference type="PANTHER" id="PTHR30346">
    <property type="entry name" value="TRANSCRIPTIONAL DUAL REGULATOR HCAR-RELATED"/>
    <property type="match status" value="1"/>
</dbReference>
<evidence type="ECO:0000313" key="7">
    <source>
        <dbReference type="Proteomes" id="UP000676967"/>
    </source>
</evidence>
<name>A0ABN6CRB7_9ACTN</name>
<comment type="similarity">
    <text evidence="1">Belongs to the LysR transcriptional regulatory family.</text>
</comment>
<keyword evidence="4" id="KW-0804">Transcription</keyword>
<dbReference type="InterPro" id="IPR005119">
    <property type="entry name" value="LysR_subst-bd"/>
</dbReference>
<evidence type="ECO:0000256" key="3">
    <source>
        <dbReference type="ARBA" id="ARBA00023125"/>
    </source>
</evidence>
<feature type="domain" description="HTH lysR-type" evidence="5">
    <location>
        <begin position="1"/>
        <end position="58"/>
    </location>
</feature>
<dbReference type="RefSeq" id="WP_189335011.1">
    <property type="nucleotide sequence ID" value="NZ_AP023356.1"/>
</dbReference>
<dbReference type="EMBL" id="AP023356">
    <property type="protein sequence ID" value="BCJ47179.1"/>
    <property type="molecule type" value="Genomic_DNA"/>
</dbReference>
<proteinExistence type="inferred from homology"/>
<dbReference type="SUPFAM" id="SSF53850">
    <property type="entry name" value="Periplasmic binding protein-like II"/>
    <property type="match status" value="1"/>
</dbReference>
<evidence type="ECO:0000256" key="4">
    <source>
        <dbReference type="ARBA" id="ARBA00023163"/>
    </source>
</evidence>
<dbReference type="Pfam" id="PF00126">
    <property type="entry name" value="HTH_1"/>
    <property type="match status" value="1"/>
</dbReference>
<dbReference type="Pfam" id="PF03466">
    <property type="entry name" value="LysR_substrate"/>
    <property type="match status" value="1"/>
</dbReference>
<keyword evidence="7" id="KW-1185">Reference proteome</keyword>
<dbReference type="PROSITE" id="PS50931">
    <property type="entry name" value="HTH_LYSR"/>
    <property type="match status" value="1"/>
</dbReference>
<accession>A0ABN6CRB7</accession>
<gene>
    <name evidence="6" type="ORF">Aiant_78360</name>
</gene>
<evidence type="ECO:0000313" key="6">
    <source>
        <dbReference type="EMBL" id="BCJ47179.1"/>
    </source>
</evidence>
<evidence type="ECO:0000256" key="1">
    <source>
        <dbReference type="ARBA" id="ARBA00009437"/>
    </source>
</evidence>
<dbReference type="Gene3D" id="3.40.190.10">
    <property type="entry name" value="Periplasmic binding protein-like II"/>
    <property type="match status" value="2"/>
</dbReference>
<protein>
    <submittedName>
        <fullName evidence="6">LysR family transcriptional regulator</fullName>
    </submittedName>
</protein>
<dbReference type="PANTHER" id="PTHR30346:SF0">
    <property type="entry name" value="HCA OPERON TRANSCRIPTIONAL ACTIVATOR HCAR"/>
    <property type="match status" value="1"/>
</dbReference>
<keyword evidence="2" id="KW-0805">Transcription regulation</keyword>
<dbReference type="PRINTS" id="PR00039">
    <property type="entry name" value="HTHLYSR"/>
</dbReference>
<reference evidence="6 7" key="1">
    <citation type="submission" date="2020-08" db="EMBL/GenBank/DDBJ databases">
        <title>Whole genome shotgun sequence of Actinoplanes ianthinogenes NBRC 13996.</title>
        <authorList>
            <person name="Komaki H."/>
            <person name="Tamura T."/>
        </authorList>
    </citation>
    <scope>NUCLEOTIDE SEQUENCE [LARGE SCALE GENOMIC DNA]</scope>
    <source>
        <strain evidence="6 7">NBRC 13996</strain>
    </source>
</reference>
<organism evidence="6 7">
    <name type="scientific">Actinoplanes ianthinogenes</name>
    <dbReference type="NCBI Taxonomy" id="122358"/>
    <lineage>
        <taxon>Bacteria</taxon>
        <taxon>Bacillati</taxon>
        <taxon>Actinomycetota</taxon>
        <taxon>Actinomycetes</taxon>
        <taxon>Micromonosporales</taxon>
        <taxon>Micromonosporaceae</taxon>
        <taxon>Actinoplanes</taxon>
    </lineage>
</organism>
<dbReference type="InterPro" id="IPR036390">
    <property type="entry name" value="WH_DNA-bd_sf"/>
</dbReference>
<evidence type="ECO:0000259" key="5">
    <source>
        <dbReference type="PROSITE" id="PS50931"/>
    </source>
</evidence>
<dbReference type="SUPFAM" id="SSF46785">
    <property type="entry name" value="Winged helix' DNA-binding domain"/>
    <property type="match status" value="1"/>
</dbReference>
<dbReference type="Proteomes" id="UP000676967">
    <property type="component" value="Chromosome"/>
</dbReference>
<dbReference type="Gene3D" id="1.10.10.10">
    <property type="entry name" value="Winged helix-like DNA-binding domain superfamily/Winged helix DNA-binding domain"/>
    <property type="match status" value="1"/>
</dbReference>
<dbReference type="InterPro" id="IPR000847">
    <property type="entry name" value="LysR_HTH_N"/>
</dbReference>